<evidence type="ECO:0000256" key="1">
    <source>
        <dbReference type="SAM" id="MobiDB-lite"/>
    </source>
</evidence>
<dbReference type="AlphaFoldDB" id="A0A6J4SHQ6"/>
<accession>A0A6J4SHQ6</accession>
<name>A0A6J4SHQ6_9SPHN</name>
<protein>
    <recommendedName>
        <fullName evidence="3">DUF1465 family protein</fullName>
    </recommendedName>
</protein>
<feature type="region of interest" description="Disordered" evidence="1">
    <location>
        <begin position="132"/>
        <end position="152"/>
    </location>
</feature>
<feature type="region of interest" description="Disordered" evidence="1">
    <location>
        <begin position="77"/>
        <end position="101"/>
    </location>
</feature>
<organism evidence="2">
    <name type="scientific">uncultured Sphingomonadaceae bacterium</name>
    <dbReference type="NCBI Taxonomy" id="169976"/>
    <lineage>
        <taxon>Bacteria</taxon>
        <taxon>Pseudomonadati</taxon>
        <taxon>Pseudomonadota</taxon>
        <taxon>Alphaproteobacteria</taxon>
        <taxon>Sphingomonadales</taxon>
        <taxon>Sphingomonadaceae</taxon>
        <taxon>environmental samples</taxon>
    </lineage>
</organism>
<reference evidence="2" key="1">
    <citation type="submission" date="2020-02" db="EMBL/GenBank/DDBJ databases">
        <authorList>
            <person name="Meier V. D."/>
        </authorList>
    </citation>
    <scope>NUCLEOTIDE SEQUENCE</scope>
    <source>
        <strain evidence="2">AVDCRST_MAG39</strain>
    </source>
</reference>
<dbReference type="InterPro" id="IPR010848">
    <property type="entry name" value="DUF1465"/>
</dbReference>
<dbReference type="Gene3D" id="1.10.8.930">
    <property type="entry name" value="Protein of unknown function DUF1465"/>
    <property type="match status" value="1"/>
</dbReference>
<evidence type="ECO:0008006" key="3">
    <source>
        <dbReference type="Google" id="ProtNLM"/>
    </source>
</evidence>
<gene>
    <name evidence="2" type="ORF">AVDCRST_MAG39-1006</name>
</gene>
<dbReference type="Pfam" id="PF07323">
    <property type="entry name" value="DUF1465"/>
    <property type="match status" value="1"/>
</dbReference>
<dbReference type="InterPro" id="IPR038301">
    <property type="entry name" value="AraC-like_sf"/>
</dbReference>
<sequence length="152" mass="16220">MEQPTSGSDLTPRLVEQLYAEALLLADEARGYFDGDGRDDRDELGAGGGVTFACESLKATSRLMHVLAWLLARRAHGGDADAATAREPARRLGEEAGSGAEDVAGLPLRARLLIARSQELYARVARLDGEGARQGEVASPARSLQGRLEQSF</sequence>
<evidence type="ECO:0000313" key="2">
    <source>
        <dbReference type="EMBL" id="CAA9493827.1"/>
    </source>
</evidence>
<proteinExistence type="predicted"/>
<dbReference type="EMBL" id="CADCVW010000039">
    <property type="protein sequence ID" value="CAA9493827.1"/>
    <property type="molecule type" value="Genomic_DNA"/>
</dbReference>